<comment type="caution">
    <text evidence="4">The sequence shown here is derived from an EMBL/GenBank/DDBJ whole genome shotgun (WGS) entry which is preliminary data.</text>
</comment>
<protein>
    <submittedName>
        <fullName evidence="4">Uncharacterized protein</fullName>
    </submittedName>
</protein>
<organism evidence="4 5">
    <name type="scientific">Volvox reticuliferus</name>
    <dbReference type="NCBI Taxonomy" id="1737510"/>
    <lineage>
        <taxon>Eukaryota</taxon>
        <taxon>Viridiplantae</taxon>
        <taxon>Chlorophyta</taxon>
        <taxon>core chlorophytes</taxon>
        <taxon>Chlorophyceae</taxon>
        <taxon>CS clade</taxon>
        <taxon>Chlamydomonadales</taxon>
        <taxon>Volvocaceae</taxon>
        <taxon>Volvox</taxon>
    </lineage>
</organism>
<dbReference type="Proteomes" id="UP000747110">
    <property type="component" value="Unassembled WGS sequence"/>
</dbReference>
<evidence type="ECO:0000256" key="2">
    <source>
        <dbReference type="ARBA" id="ARBA00022475"/>
    </source>
</evidence>
<feature type="non-terminal residue" evidence="4">
    <location>
        <position position="191"/>
    </location>
</feature>
<evidence type="ECO:0000256" key="3">
    <source>
        <dbReference type="ARBA" id="ARBA00023136"/>
    </source>
</evidence>
<comment type="subcellular location">
    <subcellularLocation>
        <location evidence="1">Cell membrane</location>
    </subcellularLocation>
</comment>
<dbReference type="Pfam" id="PF06977">
    <property type="entry name" value="SdiA-regulated"/>
    <property type="match status" value="1"/>
</dbReference>
<evidence type="ECO:0000313" key="4">
    <source>
        <dbReference type="EMBL" id="GIL75927.1"/>
    </source>
</evidence>
<keyword evidence="2" id="KW-1003">Cell membrane</keyword>
<dbReference type="AlphaFoldDB" id="A0A8J4FIN1"/>
<keyword evidence="3" id="KW-0472">Membrane</keyword>
<name>A0A8J4FIN1_9CHLO</name>
<evidence type="ECO:0000313" key="5">
    <source>
        <dbReference type="Proteomes" id="UP000747110"/>
    </source>
</evidence>
<dbReference type="EMBL" id="BNCP01000008">
    <property type="protein sequence ID" value="GIL75927.1"/>
    <property type="molecule type" value="Genomic_DNA"/>
</dbReference>
<feature type="non-terminal residue" evidence="4">
    <location>
        <position position="1"/>
    </location>
</feature>
<evidence type="ECO:0000256" key="1">
    <source>
        <dbReference type="ARBA" id="ARBA00004236"/>
    </source>
</evidence>
<gene>
    <name evidence="4" type="ORF">Vretifemale_5557</name>
</gene>
<dbReference type="SUPFAM" id="SSF50956">
    <property type="entry name" value="Thermostable phytase (3-phytase)"/>
    <property type="match status" value="1"/>
</dbReference>
<sequence length="191" mass="21520">WDLSSFRLCSTLYLKDIPCNASGVTYMPESDTLWIVVNNPPGLYEYTMDGRLLRKLNLWWLSDPEDLVYVSQERVAVVEEPPWGGIRVLDVSHRGGGKQVDYIPLKYPRTAGSGAEGLSYDPRSGIFYVAQEKSPKRVYAISKADMRPNCTQIIDGDVFFNSVGDLAAINYIPDLDQFFVLSQESSRVLRA</sequence>
<keyword evidence="5" id="KW-1185">Reference proteome</keyword>
<accession>A0A8J4FIN1</accession>
<dbReference type="InterPro" id="IPR009722">
    <property type="entry name" value="YjiK/CarP"/>
</dbReference>
<dbReference type="GO" id="GO:0005886">
    <property type="term" value="C:plasma membrane"/>
    <property type="evidence" value="ECO:0007669"/>
    <property type="project" value="UniProtKB-SubCell"/>
</dbReference>
<dbReference type="OrthoDB" id="528399at2759"/>
<reference evidence="4" key="1">
    <citation type="journal article" date="2021" name="Proc. Natl. Acad. Sci. U.S.A.">
        <title>Three genomes in the algal genus Volvox reveal the fate of a haploid sex-determining region after a transition to homothallism.</title>
        <authorList>
            <person name="Yamamoto K."/>
            <person name="Hamaji T."/>
            <person name="Kawai-Toyooka H."/>
            <person name="Matsuzaki R."/>
            <person name="Takahashi F."/>
            <person name="Nishimura Y."/>
            <person name="Kawachi M."/>
            <person name="Noguchi H."/>
            <person name="Minakuchi Y."/>
            <person name="Umen J.G."/>
            <person name="Toyoda A."/>
            <person name="Nozaki H."/>
        </authorList>
    </citation>
    <scope>NUCLEOTIDE SEQUENCE</scope>
    <source>
        <strain evidence="4">NIES-3786</strain>
    </source>
</reference>
<proteinExistence type="predicted"/>